<proteinExistence type="predicted"/>
<feature type="compositionally biased region" description="Basic and acidic residues" evidence="1">
    <location>
        <begin position="245"/>
        <end position="271"/>
    </location>
</feature>
<evidence type="ECO:0000256" key="1">
    <source>
        <dbReference type="SAM" id="MobiDB-lite"/>
    </source>
</evidence>
<feature type="compositionally biased region" description="Low complexity" evidence="1">
    <location>
        <begin position="602"/>
        <end position="613"/>
    </location>
</feature>
<accession>A0A061QUS5</accession>
<feature type="region of interest" description="Disordered" evidence="1">
    <location>
        <begin position="578"/>
        <end position="748"/>
    </location>
</feature>
<organism evidence="2">
    <name type="scientific">Tetraselmis sp. GSL018</name>
    <dbReference type="NCBI Taxonomy" id="582737"/>
    <lineage>
        <taxon>Eukaryota</taxon>
        <taxon>Viridiplantae</taxon>
        <taxon>Chlorophyta</taxon>
        <taxon>core chlorophytes</taxon>
        <taxon>Chlorodendrophyceae</taxon>
        <taxon>Chlorodendrales</taxon>
        <taxon>Chlorodendraceae</taxon>
        <taxon>Tetraselmis</taxon>
    </lineage>
</organism>
<sequence length="748" mass="83098">MKNWYSRSETGFDRIANPMNTSAPAESPPFLEQCSQKARDAVNPPRGKSPARNRFSRNGSSKEVRELRDELASLAKRSETAELKVSDFREKMKALRSALAARDKQLAMARRSIEQLGAERDELQAALASTRAHSRKAELQLSQQKGYAEVMSQWKAMKCKVREMEDAVQAAENRAAAAEAAHSSRKSEISTLRAALDVRARELSCDGGHDVSSRLLYAVAKSREEGVALSLQLKEQRELADSLRAELSKSRDHAKRLEGDSRVRQGEREGAEAEAQAALAEARQARADADAAAARTDAISGRYARLEEEAEELRRELRRSREHAAEVEDEMQAARLDTRRQRDEARQSLVDALEDVTNQAWRVEKELREEIESLKAEHGREKEGWQSERAELQRRAGKAEAEVEAQQAKAASLESGTASSQQELRDEITNLHADVETLTETNQRLQSSCDFAQHRLEAEEQRVQVLRERVAELESELEASKAHARREESGNLDGLRQELRDVVRERDRLSGELEKALSSTQGAMAEKVSLEMEVERLMDLNIDLSTSKVQLQKSMLQKAAEFQARIRELERQNNMFRKWHIEPSSLPDPPREGAKVPRGRPDTPASTATAPEAPDCPSGEHSSVKQAQILDLPPDSHVTSCPNSEPQSSGSSPQPAAAREPTQSEYCASATEAYSNAVSFGGNAPLDENHERLTSSFKGHNRAKDGISRHVCGNGLQSPPDSFQSSPAKEQPRSPTLSELAHMDPIAL</sequence>
<protein>
    <submittedName>
        <fullName evidence="2">Uncharacterized protein</fullName>
    </submittedName>
</protein>
<feature type="compositionally biased region" description="Basic and acidic residues" evidence="1">
    <location>
        <begin position="589"/>
        <end position="601"/>
    </location>
</feature>
<feature type="compositionally biased region" description="Polar residues" evidence="1">
    <location>
        <begin position="661"/>
        <end position="678"/>
    </location>
</feature>
<dbReference type="Gene3D" id="1.10.287.1490">
    <property type="match status" value="2"/>
</dbReference>
<feature type="compositionally biased region" description="Basic and acidic residues" evidence="1">
    <location>
        <begin position="375"/>
        <end position="401"/>
    </location>
</feature>
<dbReference type="AlphaFoldDB" id="A0A061QUS5"/>
<gene>
    <name evidence="2" type="ORF">TSPGSL018_24043</name>
</gene>
<feature type="compositionally biased region" description="Polar residues" evidence="1">
    <location>
        <begin position="715"/>
        <end position="737"/>
    </location>
</feature>
<reference evidence="2" key="1">
    <citation type="submission" date="2014-05" db="EMBL/GenBank/DDBJ databases">
        <title>The transcriptome of the halophilic microalga Tetraselmis sp. GSL018 isolated from the Great Salt Lake, Utah.</title>
        <authorList>
            <person name="Jinkerson R.E."/>
            <person name="D'Adamo S."/>
            <person name="Posewitz M.C."/>
        </authorList>
    </citation>
    <scope>NUCLEOTIDE SEQUENCE</scope>
    <source>
        <strain evidence="2">GSL018</strain>
    </source>
</reference>
<feature type="region of interest" description="Disordered" evidence="1">
    <location>
        <begin position="1"/>
        <end position="65"/>
    </location>
</feature>
<evidence type="ECO:0000313" key="2">
    <source>
        <dbReference type="EMBL" id="JAC62184.1"/>
    </source>
</evidence>
<feature type="compositionally biased region" description="Low complexity" evidence="1">
    <location>
        <begin position="640"/>
        <end position="655"/>
    </location>
</feature>
<feature type="region of interest" description="Disordered" evidence="1">
    <location>
        <begin position="375"/>
        <end position="423"/>
    </location>
</feature>
<feature type="region of interest" description="Disordered" evidence="1">
    <location>
        <begin position="317"/>
        <end position="341"/>
    </location>
</feature>
<feature type="compositionally biased region" description="Low complexity" evidence="1">
    <location>
        <begin position="273"/>
        <end position="282"/>
    </location>
</feature>
<feature type="region of interest" description="Disordered" evidence="1">
    <location>
        <begin position="245"/>
        <end position="282"/>
    </location>
</feature>
<dbReference type="EMBL" id="GBEZ01024846">
    <property type="protein sequence ID" value="JAC62184.1"/>
    <property type="molecule type" value="Transcribed_RNA"/>
</dbReference>
<name>A0A061QUS5_9CHLO</name>